<dbReference type="InterPro" id="IPR006530">
    <property type="entry name" value="YD"/>
</dbReference>
<evidence type="ECO:0000313" key="2">
    <source>
        <dbReference type="Proteomes" id="UP000619244"/>
    </source>
</evidence>
<dbReference type="NCBIfam" id="TIGR01643">
    <property type="entry name" value="YD_repeat_2x"/>
    <property type="match status" value="3"/>
</dbReference>
<gene>
    <name evidence="1" type="ORF">GCM10010358_79710</name>
</gene>
<dbReference type="InterPro" id="IPR031325">
    <property type="entry name" value="RHS_repeat"/>
</dbReference>
<dbReference type="Gene3D" id="2.180.10.10">
    <property type="entry name" value="RHS repeat-associated core"/>
    <property type="match status" value="1"/>
</dbReference>
<sequence length="73" mass="8131">MQRSTLTYTYDPAGRLISRANVLGQTTTFDRNNLGQIIRKNAGGQVTTYSYDLTDQLGQVTVNRSGFDRDSIV</sequence>
<protein>
    <recommendedName>
        <fullName evidence="3">YD repeat-containing protein</fullName>
    </recommendedName>
</protein>
<dbReference type="Proteomes" id="UP000619244">
    <property type="component" value="Unassembled WGS sequence"/>
</dbReference>
<dbReference type="AlphaFoldDB" id="A0A918UA91"/>
<keyword evidence="2" id="KW-1185">Reference proteome</keyword>
<accession>A0A918UA91</accession>
<name>A0A918UA91_9ACTN</name>
<proteinExistence type="predicted"/>
<comment type="caution">
    <text evidence="1">The sequence shown here is derived from an EMBL/GenBank/DDBJ whole genome shotgun (WGS) entry which is preliminary data.</text>
</comment>
<reference evidence="1" key="1">
    <citation type="journal article" date="2014" name="Int. J. Syst. Evol. Microbiol.">
        <title>Complete genome sequence of Corynebacterium casei LMG S-19264T (=DSM 44701T), isolated from a smear-ripened cheese.</title>
        <authorList>
            <consortium name="US DOE Joint Genome Institute (JGI-PGF)"/>
            <person name="Walter F."/>
            <person name="Albersmeier A."/>
            <person name="Kalinowski J."/>
            <person name="Ruckert C."/>
        </authorList>
    </citation>
    <scope>NUCLEOTIDE SEQUENCE</scope>
    <source>
        <strain evidence="1">JCM 4790</strain>
    </source>
</reference>
<reference evidence="1" key="2">
    <citation type="submission" date="2020-09" db="EMBL/GenBank/DDBJ databases">
        <authorList>
            <person name="Sun Q."/>
            <person name="Ohkuma M."/>
        </authorList>
    </citation>
    <scope>NUCLEOTIDE SEQUENCE</scope>
    <source>
        <strain evidence="1">JCM 4790</strain>
    </source>
</reference>
<organism evidence="1 2">
    <name type="scientific">Streptomyces minutiscleroticus</name>
    <dbReference type="NCBI Taxonomy" id="68238"/>
    <lineage>
        <taxon>Bacteria</taxon>
        <taxon>Bacillati</taxon>
        <taxon>Actinomycetota</taxon>
        <taxon>Actinomycetes</taxon>
        <taxon>Kitasatosporales</taxon>
        <taxon>Streptomycetaceae</taxon>
        <taxon>Streptomyces</taxon>
    </lineage>
</organism>
<evidence type="ECO:0008006" key="3">
    <source>
        <dbReference type="Google" id="ProtNLM"/>
    </source>
</evidence>
<dbReference type="Pfam" id="PF05593">
    <property type="entry name" value="RHS_repeat"/>
    <property type="match status" value="1"/>
</dbReference>
<evidence type="ECO:0000313" key="1">
    <source>
        <dbReference type="EMBL" id="GGY15949.1"/>
    </source>
</evidence>
<dbReference type="EMBL" id="BMVU01000104">
    <property type="protein sequence ID" value="GGY15949.1"/>
    <property type="molecule type" value="Genomic_DNA"/>
</dbReference>